<comment type="subcellular location">
    <subcellularLocation>
        <location evidence="1">Cell inner membrane</location>
        <topology evidence="1">Multi-pass membrane protein</topology>
    </subcellularLocation>
</comment>
<keyword evidence="3" id="KW-1003">Cell membrane</keyword>
<reference evidence="9 10" key="1">
    <citation type="submission" date="2013-09" db="EMBL/GenBank/DDBJ databases">
        <authorList>
            <person name="Durkin A.S."/>
            <person name="Haft D.R."/>
            <person name="McCorrison J."/>
            <person name="Torralba M."/>
            <person name="Gillis M."/>
            <person name="Haft D.H."/>
            <person name="Methe B."/>
            <person name="Sutton G."/>
            <person name="Nelson K.E."/>
        </authorList>
    </citation>
    <scope>NUCLEOTIDE SEQUENCE [LARGE SCALE GENOMIC DNA]</scope>
    <source>
        <strain evidence="9 10">BV3C16-1</strain>
    </source>
</reference>
<evidence type="ECO:0000256" key="3">
    <source>
        <dbReference type="ARBA" id="ARBA00022475"/>
    </source>
</evidence>
<feature type="transmembrane region" description="Helical" evidence="8">
    <location>
        <begin position="145"/>
        <end position="163"/>
    </location>
</feature>
<name>U7UVT1_9FIRM</name>
<keyword evidence="5 8" id="KW-0812">Transmembrane</keyword>
<dbReference type="PATRIC" id="fig|1111454.3.peg.34"/>
<evidence type="ECO:0000256" key="1">
    <source>
        <dbReference type="ARBA" id="ARBA00004429"/>
    </source>
</evidence>
<evidence type="ECO:0000256" key="4">
    <source>
        <dbReference type="ARBA" id="ARBA00022519"/>
    </source>
</evidence>
<feature type="transmembrane region" description="Helical" evidence="8">
    <location>
        <begin position="374"/>
        <end position="397"/>
    </location>
</feature>
<sequence>MSSLEYAKKAGMTLEEWKKASKFSGMDLGWIIMCIGMAIGAGIVFLPLQVGLVGLWVYIVAAAIGYPILYQFQKLYIQIMANSDKCEDFAGIISGYLGRNWGFFLGFLYFVFTTIVIFLYSTALTNDSASFLQTFGVTETLLSDNIFYGLAVICCLVLIASQGEKLLFKVSSGMVLTKLLVIAFFGVVMVQYWNFGNIGEFPSVTYLIKNSIVMLPLTVLSITFFIGISPVVISYRAKSDNKVLAYYRSMRVMKIAFWTLWTVVVFYALSFNIAVGHEQAVAAYEANISSLAMAAKSMDGAAVRILSLILNIFAVVTAFFSVFLSFRDSCYGIAMNVLLRYVKEESVNKKMIKYGISVFCVCVSWGAIALNAPALTFTTLLSPLMGVLGCLMPVYLVMQTPQFKHYRDWKLCTISSIGILLVISPFLAFS</sequence>
<keyword evidence="7 8" id="KW-0472">Membrane</keyword>
<comment type="caution">
    <text evidence="9">The sequence shown here is derived from an EMBL/GenBank/DDBJ whole genome shotgun (WGS) entry which is preliminary data.</text>
</comment>
<feature type="transmembrane region" description="Helical" evidence="8">
    <location>
        <begin position="175"/>
        <end position="193"/>
    </location>
</feature>
<feature type="transmembrane region" description="Helical" evidence="8">
    <location>
        <begin position="409"/>
        <end position="429"/>
    </location>
</feature>
<feature type="transmembrane region" description="Helical" evidence="8">
    <location>
        <begin position="255"/>
        <end position="275"/>
    </location>
</feature>
<gene>
    <name evidence="9" type="primary">stp</name>
    <name evidence="9" type="ORF">HMPREF1250_0384</name>
</gene>
<feature type="transmembrane region" description="Helical" evidence="8">
    <location>
        <begin position="101"/>
        <end position="125"/>
    </location>
</feature>
<dbReference type="EMBL" id="AWXA01000003">
    <property type="protein sequence ID" value="ERT62578.1"/>
    <property type="molecule type" value="Genomic_DNA"/>
</dbReference>
<feature type="transmembrane region" description="Helical" evidence="8">
    <location>
        <begin position="351"/>
        <end position="368"/>
    </location>
</feature>
<evidence type="ECO:0000256" key="2">
    <source>
        <dbReference type="ARBA" id="ARBA00022448"/>
    </source>
</evidence>
<evidence type="ECO:0000256" key="5">
    <source>
        <dbReference type="ARBA" id="ARBA00022692"/>
    </source>
</evidence>
<dbReference type="InterPro" id="IPR018227">
    <property type="entry name" value="Amino_acid_transport_2"/>
</dbReference>
<proteinExistence type="predicted"/>
<accession>U7UVT1</accession>
<evidence type="ECO:0000313" key="10">
    <source>
        <dbReference type="Proteomes" id="UP000017090"/>
    </source>
</evidence>
<dbReference type="Gene3D" id="1.20.1740.10">
    <property type="entry name" value="Amino acid/polyamine transporter I"/>
    <property type="match status" value="1"/>
</dbReference>
<keyword evidence="4" id="KW-0997">Cell inner membrane</keyword>
<feature type="transmembrane region" description="Helical" evidence="8">
    <location>
        <begin position="52"/>
        <end position="70"/>
    </location>
</feature>
<dbReference type="GO" id="GO:0005886">
    <property type="term" value="C:plasma membrane"/>
    <property type="evidence" value="ECO:0007669"/>
    <property type="project" value="UniProtKB-SubCell"/>
</dbReference>
<evidence type="ECO:0000256" key="6">
    <source>
        <dbReference type="ARBA" id="ARBA00022989"/>
    </source>
</evidence>
<keyword evidence="10" id="KW-1185">Reference proteome</keyword>
<dbReference type="AlphaFoldDB" id="U7UVT1"/>
<feature type="transmembrane region" description="Helical" evidence="8">
    <location>
        <begin position="28"/>
        <end position="46"/>
    </location>
</feature>
<dbReference type="STRING" id="1111454.HMPREF1250_0384"/>
<evidence type="ECO:0000313" key="9">
    <source>
        <dbReference type="EMBL" id="ERT62578.1"/>
    </source>
</evidence>
<dbReference type="OrthoDB" id="1673656at2"/>
<evidence type="ECO:0000256" key="7">
    <source>
        <dbReference type="ARBA" id="ARBA00023136"/>
    </source>
</evidence>
<feature type="transmembrane region" description="Helical" evidence="8">
    <location>
        <begin position="213"/>
        <end position="235"/>
    </location>
</feature>
<protein>
    <submittedName>
        <fullName evidence="9">Serine transporter</fullName>
    </submittedName>
</protein>
<keyword evidence="2" id="KW-0813">Transport</keyword>
<feature type="transmembrane region" description="Helical" evidence="8">
    <location>
        <begin position="301"/>
        <end position="326"/>
    </location>
</feature>
<keyword evidence="6 8" id="KW-1133">Transmembrane helix</keyword>
<dbReference type="RefSeq" id="WP_023052568.1">
    <property type="nucleotide sequence ID" value="NZ_AWXA01000003.1"/>
</dbReference>
<dbReference type="eggNOG" id="COG0814">
    <property type="taxonomic scope" value="Bacteria"/>
</dbReference>
<evidence type="ECO:0000256" key="8">
    <source>
        <dbReference type="SAM" id="Phobius"/>
    </source>
</evidence>
<dbReference type="GO" id="GO:0003333">
    <property type="term" value="P:amino acid transmembrane transport"/>
    <property type="evidence" value="ECO:0007669"/>
    <property type="project" value="InterPro"/>
</dbReference>
<organism evidence="9 10">
    <name type="scientific">Megasphaera vaginalis</name>
    <name type="common">ex Srinivasan et al. 2021</name>
    <dbReference type="NCBI Taxonomy" id="1111454"/>
    <lineage>
        <taxon>Bacteria</taxon>
        <taxon>Bacillati</taxon>
        <taxon>Bacillota</taxon>
        <taxon>Negativicutes</taxon>
        <taxon>Veillonellales</taxon>
        <taxon>Veillonellaceae</taxon>
        <taxon>Megasphaera</taxon>
    </lineage>
</organism>
<dbReference type="Proteomes" id="UP000017090">
    <property type="component" value="Unassembled WGS sequence"/>
</dbReference>
<dbReference type="PANTHER" id="PTHR35334">
    <property type="entry name" value="SERINE TRANSPORTER"/>
    <property type="match status" value="1"/>
</dbReference>
<dbReference type="PANTHER" id="PTHR35334:SF4">
    <property type="entry name" value="SERINE TRANSPORTER-RELATED"/>
    <property type="match status" value="1"/>
</dbReference>